<dbReference type="AlphaFoldDB" id="A0A6L5Z6C0"/>
<dbReference type="InterPro" id="IPR029044">
    <property type="entry name" value="Nucleotide-diphossugar_trans"/>
</dbReference>
<accession>A0A6L5Z6C0</accession>
<evidence type="ECO:0000313" key="2">
    <source>
        <dbReference type="Proteomes" id="UP000474957"/>
    </source>
</evidence>
<sequence length="246" mass="27600">MHSDTAGIIANMTTFPARLDLLNAVLDAVAPQVGRLNLVLNEFKEVPTFLRAHPNVAPLIPPRDLKDTGKFFADTGGAEAVFLLDDDILYPPDYVASTLARMTARDTLYTYHGAILRPAPHALNPLQLKRTIRRLRKGFDDPHRFRSKDRFWERQARDRLVNLPGSGVSMLRPEILPPFGFMDGSAGFVDIRLARWCAERGLPIRSLARPAGWIRRLEAPGALFATVTKQRPKPFSDELDHLMSVL</sequence>
<dbReference type="Proteomes" id="UP000474957">
    <property type="component" value="Unassembled WGS sequence"/>
</dbReference>
<proteinExistence type="predicted"/>
<organism evidence="1 2">
    <name type="scientific">Halovulum marinum</name>
    <dbReference type="NCBI Taxonomy" id="2662447"/>
    <lineage>
        <taxon>Bacteria</taxon>
        <taxon>Pseudomonadati</taxon>
        <taxon>Pseudomonadota</taxon>
        <taxon>Alphaproteobacteria</taxon>
        <taxon>Rhodobacterales</taxon>
        <taxon>Paracoccaceae</taxon>
        <taxon>Halovulum</taxon>
    </lineage>
</organism>
<dbReference type="EMBL" id="WIND01000021">
    <property type="protein sequence ID" value="MSU91532.1"/>
    <property type="molecule type" value="Genomic_DNA"/>
</dbReference>
<dbReference type="SUPFAM" id="SSF53448">
    <property type="entry name" value="Nucleotide-diphospho-sugar transferases"/>
    <property type="match status" value="1"/>
</dbReference>
<dbReference type="RefSeq" id="WP_154448789.1">
    <property type="nucleotide sequence ID" value="NZ_WIND01000021.1"/>
</dbReference>
<evidence type="ECO:0008006" key="3">
    <source>
        <dbReference type="Google" id="ProtNLM"/>
    </source>
</evidence>
<reference evidence="1 2" key="1">
    <citation type="submission" date="2019-10" db="EMBL/GenBank/DDBJ databases">
        <title>Cognatihalovulum marinum gen. nov. sp. nov., a new member of the family Rhodobacteraceae isolated from deep seawater of the Northwest Indian Ocean.</title>
        <authorList>
            <person name="Ruan C."/>
            <person name="Wang J."/>
            <person name="Zheng X."/>
            <person name="Song L."/>
            <person name="Zhu Y."/>
            <person name="Huang Y."/>
            <person name="Lu Z."/>
            <person name="Du W."/>
            <person name="Huang L."/>
            <person name="Dai X."/>
        </authorList>
    </citation>
    <scope>NUCLEOTIDE SEQUENCE [LARGE SCALE GENOMIC DNA]</scope>
    <source>
        <strain evidence="1 2">2CG4</strain>
    </source>
</reference>
<evidence type="ECO:0000313" key="1">
    <source>
        <dbReference type="EMBL" id="MSU91532.1"/>
    </source>
</evidence>
<name>A0A6L5Z6C0_9RHOB</name>
<comment type="caution">
    <text evidence="1">The sequence shown here is derived from an EMBL/GenBank/DDBJ whole genome shotgun (WGS) entry which is preliminary data.</text>
</comment>
<protein>
    <recommendedName>
        <fullName evidence="3">Glycosyl transferase family 2</fullName>
    </recommendedName>
</protein>
<keyword evidence="2" id="KW-1185">Reference proteome</keyword>
<gene>
    <name evidence="1" type="ORF">GE300_18290</name>
</gene>